<evidence type="ECO:0000313" key="2">
    <source>
        <dbReference type="EMBL" id="UJO15195.1"/>
    </source>
</evidence>
<feature type="compositionally biased region" description="Polar residues" evidence="1">
    <location>
        <begin position="449"/>
        <end position="459"/>
    </location>
</feature>
<dbReference type="RefSeq" id="XP_047759561.1">
    <property type="nucleotide sequence ID" value="XM_047907766.1"/>
</dbReference>
<proteinExistence type="predicted"/>
<protein>
    <submittedName>
        <fullName evidence="2">Uncharacterized protein</fullName>
    </submittedName>
</protein>
<feature type="region of interest" description="Disordered" evidence="1">
    <location>
        <begin position="120"/>
        <end position="228"/>
    </location>
</feature>
<dbReference type="EMBL" id="CP090165">
    <property type="protein sequence ID" value="UJO15195.1"/>
    <property type="molecule type" value="Genomic_DNA"/>
</dbReference>
<feature type="region of interest" description="Disordered" evidence="1">
    <location>
        <begin position="449"/>
        <end position="491"/>
    </location>
</feature>
<accession>A0A9Q8P6I9</accession>
<feature type="compositionally biased region" description="Low complexity" evidence="1">
    <location>
        <begin position="460"/>
        <end position="491"/>
    </location>
</feature>
<feature type="region of interest" description="Disordered" evidence="1">
    <location>
        <begin position="258"/>
        <end position="312"/>
    </location>
</feature>
<name>A0A9Q8P6I9_PASFU</name>
<evidence type="ECO:0000313" key="3">
    <source>
        <dbReference type="Proteomes" id="UP000756132"/>
    </source>
</evidence>
<keyword evidence="3" id="KW-1185">Reference proteome</keyword>
<feature type="compositionally biased region" description="Polar residues" evidence="1">
    <location>
        <begin position="287"/>
        <end position="297"/>
    </location>
</feature>
<evidence type="ECO:0000256" key="1">
    <source>
        <dbReference type="SAM" id="MobiDB-lite"/>
    </source>
</evidence>
<sequence length="508" mass="56255">MASTTTPPDSPVSTDEFLLDAVIDQDALERILNEQETTVNKYGGRASTIASDSTPDYESERSVSDHETKKKKEWVRPGRLKTVGDVNMPAVNERSGGAGRLDTWDRDLVQQSAEIPTVDFGPTLMYKPSGRPGTGGTVTPGGFDRRRSRSRSIDRLRQSSGSRLSGYFVTPSPGENNQASYCGGRTTPTAFDGFDQPGNRNSVAWTVADSPGSVSPERAMRMQKRQTLSAEDWVQHRAALAGQLQAPSRRSLLPPLAHQRHVSTSAVPRRQSSKTPPPFIQRPKSTELLQLSQNRTPPSRPHSRGASVYLNSPGLVNSNQGATLSAKEQMHVARATGTKLIDLAANSKDRGGQEFGLIAAVAAREQEKSNMHKGIRGAAVEQAIQARYEQEYTREAMARQQAEYEAQQRYLQEQQTFQYQQMAFQRNMAAQQHRNSMYARSSSALRMQQGNNVAPQAQAQQHGQRYVGQYGQQQQGMTMPQQQGYRGSYYGSQAGQAQQQLQQQLPRW</sequence>
<feature type="region of interest" description="Disordered" evidence="1">
    <location>
        <begin position="39"/>
        <end position="76"/>
    </location>
</feature>
<dbReference type="Proteomes" id="UP000756132">
    <property type="component" value="Chromosome 3"/>
</dbReference>
<dbReference type="OrthoDB" id="5563754at2759"/>
<organism evidence="2 3">
    <name type="scientific">Passalora fulva</name>
    <name type="common">Tomato leaf mold</name>
    <name type="synonym">Cladosporium fulvum</name>
    <dbReference type="NCBI Taxonomy" id="5499"/>
    <lineage>
        <taxon>Eukaryota</taxon>
        <taxon>Fungi</taxon>
        <taxon>Dikarya</taxon>
        <taxon>Ascomycota</taxon>
        <taxon>Pezizomycotina</taxon>
        <taxon>Dothideomycetes</taxon>
        <taxon>Dothideomycetidae</taxon>
        <taxon>Mycosphaerellales</taxon>
        <taxon>Mycosphaerellaceae</taxon>
        <taxon>Fulvia</taxon>
    </lineage>
</organism>
<feature type="compositionally biased region" description="Basic and acidic residues" evidence="1">
    <location>
        <begin position="58"/>
        <end position="76"/>
    </location>
</feature>
<gene>
    <name evidence="2" type="ORF">CLAFUR5_08618</name>
</gene>
<dbReference type="KEGG" id="ffu:CLAFUR5_08618"/>
<dbReference type="GeneID" id="71988496"/>
<reference evidence="2" key="1">
    <citation type="submission" date="2021-12" db="EMBL/GenBank/DDBJ databases">
        <authorList>
            <person name="Zaccaron A."/>
            <person name="Stergiopoulos I."/>
        </authorList>
    </citation>
    <scope>NUCLEOTIDE SEQUENCE</scope>
    <source>
        <strain evidence="2">Race5_Kim</strain>
    </source>
</reference>
<reference evidence="2" key="2">
    <citation type="journal article" date="2022" name="Microb. Genom.">
        <title>A chromosome-scale genome assembly of the tomato pathogen Cladosporium fulvum reveals a compartmentalized genome architecture and the presence of a dispensable chromosome.</title>
        <authorList>
            <person name="Zaccaron A.Z."/>
            <person name="Chen L.H."/>
            <person name="Samaras A."/>
            <person name="Stergiopoulos I."/>
        </authorList>
    </citation>
    <scope>NUCLEOTIDE SEQUENCE</scope>
    <source>
        <strain evidence="2">Race5_Kim</strain>
    </source>
</reference>
<dbReference type="AlphaFoldDB" id="A0A9Q8P6I9"/>